<dbReference type="EMBL" id="KN836536">
    <property type="protein sequence ID" value="KIK31918.1"/>
    <property type="molecule type" value="Genomic_DNA"/>
</dbReference>
<name>A0A0D0AIX5_9AGAM</name>
<dbReference type="HOGENOM" id="CLU_033351_1_0_1"/>
<accession>A0A0D0AIX5</accession>
<gene>
    <name evidence="2" type="ORF">CY34DRAFT_19447</name>
</gene>
<dbReference type="AlphaFoldDB" id="A0A0D0AIX5"/>
<proteinExistence type="predicted"/>
<feature type="compositionally biased region" description="Polar residues" evidence="1">
    <location>
        <begin position="240"/>
        <end position="253"/>
    </location>
</feature>
<dbReference type="Proteomes" id="UP000054485">
    <property type="component" value="Unassembled WGS sequence"/>
</dbReference>
<reference evidence="3" key="2">
    <citation type="submission" date="2015-01" db="EMBL/GenBank/DDBJ databases">
        <title>Evolutionary Origins and Diversification of the Mycorrhizal Mutualists.</title>
        <authorList>
            <consortium name="DOE Joint Genome Institute"/>
            <consortium name="Mycorrhizal Genomics Consortium"/>
            <person name="Kohler A."/>
            <person name="Kuo A."/>
            <person name="Nagy L.G."/>
            <person name="Floudas D."/>
            <person name="Copeland A."/>
            <person name="Barry K.W."/>
            <person name="Cichocki N."/>
            <person name="Veneault-Fourrey C."/>
            <person name="LaButti K."/>
            <person name="Lindquist E.A."/>
            <person name="Lipzen A."/>
            <person name="Lundell T."/>
            <person name="Morin E."/>
            <person name="Murat C."/>
            <person name="Riley R."/>
            <person name="Ohm R."/>
            <person name="Sun H."/>
            <person name="Tunlid A."/>
            <person name="Henrissat B."/>
            <person name="Grigoriev I.V."/>
            <person name="Hibbett D.S."/>
            <person name="Martin F."/>
        </authorList>
    </citation>
    <scope>NUCLEOTIDE SEQUENCE [LARGE SCALE GENOMIC DNA]</scope>
    <source>
        <strain evidence="3">UH-Slu-Lm8-n1</strain>
    </source>
</reference>
<dbReference type="OrthoDB" id="2676029at2759"/>
<feature type="region of interest" description="Disordered" evidence="1">
    <location>
        <begin position="204"/>
        <end position="253"/>
    </location>
</feature>
<feature type="compositionally biased region" description="Polar residues" evidence="1">
    <location>
        <begin position="216"/>
        <end position="226"/>
    </location>
</feature>
<dbReference type="InParanoid" id="A0A0D0AIX5"/>
<protein>
    <submittedName>
        <fullName evidence="2">Uncharacterized protein</fullName>
    </submittedName>
</protein>
<evidence type="ECO:0000256" key="1">
    <source>
        <dbReference type="SAM" id="MobiDB-lite"/>
    </source>
</evidence>
<evidence type="ECO:0000313" key="3">
    <source>
        <dbReference type="Proteomes" id="UP000054485"/>
    </source>
</evidence>
<reference evidence="2 3" key="1">
    <citation type="submission" date="2014-04" db="EMBL/GenBank/DDBJ databases">
        <authorList>
            <consortium name="DOE Joint Genome Institute"/>
            <person name="Kuo A."/>
            <person name="Ruytinx J."/>
            <person name="Rineau F."/>
            <person name="Colpaert J."/>
            <person name="Kohler A."/>
            <person name="Nagy L.G."/>
            <person name="Floudas D."/>
            <person name="Copeland A."/>
            <person name="Barry K.W."/>
            <person name="Cichocki N."/>
            <person name="Veneault-Fourrey C."/>
            <person name="LaButti K."/>
            <person name="Lindquist E.A."/>
            <person name="Lipzen A."/>
            <person name="Lundell T."/>
            <person name="Morin E."/>
            <person name="Murat C."/>
            <person name="Sun H."/>
            <person name="Tunlid A."/>
            <person name="Henrissat B."/>
            <person name="Grigoriev I.V."/>
            <person name="Hibbett D.S."/>
            <person name="Martin F."/>
            <person name="Nordberg H.P."/>
            <person name="Cantor M.N."/>
            <person name="Hua S.X."/>
        </authorList>
    </citation>
    <scope>NUCLEOTIDE SEQUENCE [LARGE SCALE GENOMIC DNA]</scope>
    <source>
        <strain evidence="2 3">UH-Slu-Lm8-n1</strain>
    </source>
</reference>
<organism evidence="2 3">
    <name type="scientific">Suillus luteus UH-Slu-Lm8-n1</name>
    <dbReference type="NCBI Taxonomy" id="930992"/>
    <lineage>
        <taxon>Eukaryota</taxon>
        <taxon>Fungi</taxon>
        <taxon>Dikarya</taxon>
        <taxon>Basidiomycota</taxon>
        <taxon>Agaricomycotina</taxon>
        <taxon>Agaricomycetes</taxon>
        <taxon>Agaricomycetidae</taxon>
        <taxon>Boletales</taxon>
        <taxon>Suillineae</taxon>
        <taxon>Suillaceae</taxon>
        <taxon>Suillus</taxon>
    </lineage>
</organism>
<feature type="region of interest" description="Disordered" evidence="1">
    <location>
        <begin position="1"/>
        <end position="23"/>
    </location>
</feature>
<keyword evidence="3" id="KW-1185">Reference proteome</keyword>
<evidence type="ECO:0000313" key="2">
    <source>
        <dbReference type="EMBL" id="KIK31918.1"/>
    </source>
</evidence>
<sequence>MAEYAGSSDKQVFSNPGHHAYRHTANIPHTHSINGNHEADFLALNGSQYKNLHIEAHHVVDFVPSIVIFAKFAVPDVISQFGSVTLPTFELPIDGRQIRSPTPLAFAKRLNPGPFFKNYDTDVKRGLGRLNIPLPTIDFDDLVHMSDGDILSIPGPIKIEKEAPRTYELKASSHSLSHIVDFRNETTTRRSLERDGKEGKILEEERDYEEHRKRVTQGTTLPTPSSVRPPYFFSAAPHNSPVQTPSVSDGSAQSETKLFHQALIIQTWLAAFEQNTPAAARLTTLAPCPEEEFSDDELLNDSDISSSCADDEETDLAVLKLPKVKPPAVDTTHMQHIKKLAEDIADPWSRKTMPQLIPSLLFTRTHDSLQEPDDDDDFFDYVTPSPFGIKSCDFTYEPLPFHGTFDHLTSQRLTALCKFLNSAMAAQSARELGLEEAALHTTRPSAIYHYGTSTYEDHVPRGSSRLHSRIYELKNMRTTARSILQLTHATLTPAQSQECMQEQIVLIVVDGVRCIPASVTRATFFLQLCPAANPLFSHEEVAFLRSAAGLFRFFSYFTLADAIDDLLQRPLPDEDVIFTLLQNYLLDDLRGTGVAPLCSINYLLTTAESKLEHNTNITRTGPHFLGQV</sequence>